<evidence type="ECO:0000313" key="3">
    <source>
        <dbReference type="Proteomes" id="UP000214646"/>
    </source>
</evidence>
<feature type="domain" description="T4 RNA ligase 1-like N-terminal" evidence="1">
    <location>
        <begin position="3"/>
        <end position="184"/>
    </location>
</feature>
<evidence type="ECO:0000259" key="1">
    <source>
        <dbReference type="Pfam" id="PF09511"/>
    </source>
</evidence>
<keyword evidence="3" id="KW-1185">Reference proteome</keyword>
<gene>
    <name evidence="2" type="ORF">FRUB_04484</name>
</gene>
<dbReference type="RefSeq" id="WP_238602696.1">
    <property type="nucleotide sequence ID" value="NZ_NIDE01000005.1"/>
</dbReference>
<name>A0A225DXG2_9BACT</name>
<protein>
    <recommendedName>
        <fullName evidence="1">T4 RNA ligase 1-like N-terminal domain-containing protein</fullName>
    </recommendedName>
</protein>
<evidence type="ECO:0000313" key="2">
    <source>
        <dbReference type="EMBL" id="OWK42406.1"/>
    </source>
</evidence>
<organism evidence="2 3">
    <name type="scientific">Fimbriiglobus ruber</name>
    <dbReference type="NCBI Taxonomy" id="1908690"/>
    <lineage>
        <taxon>Bacteria</taxon>
        <taxon>Pseudomonadati</taxon>
        <taxon>Planctomycetota</taxon>
        <taxon>Planctomycetia</taxon>
        <taxon>Gemmatales</taxon>
        <taxon>Gemmataceae</taxon>
        <taxon>Fimbriiglobus</taxon>
    </lineage>
</organism>
<proteinExistence type="predicted"/>
<dbReference type="Pfam" id="PF09511">
    <property type="entry name" value="RNA_lig_T4_1"/>
    <property type="match status" value="1"/>
</dbReference>
<comment type="caution">
    <text evidence="2">The sequence shown here is derived from an EMBL/GenBank/DDBJ whole genome shotgun (WGS) entry which is preliminary data.</text>
</comment>
<dbReference type="Proteomes" id="UP000214646">
    <property type="component" value="Unassembled WGS sequence"/>
</dbReference>
<dbReference type="AlphaFoldDB" id="A0A225DXG2"/>
<dbReference type="InterPro" id="IPR019039">
    <property type="entry name" value="T4-Rnl1-like_N"/>
</dbReference>
<sequence length="319" mass="35635">MLARGIILDPESKRVVATPFPKFFNVGERLDSVPDLPFETFEKLDGSLIILFHHKGEWRTATKGSLGSDQAKWAANWISSHDLSVLDPDTTYLAEALYPENRIVVHYQHTGLVLLGAYSGDGMELGYGELCGLSDRLGWRIAKRHAFTAVSELLTLAKELPPTEEGFVLRFSNGLRLKVKGDEYCRIHRQVSRLTPLAMWEAMQSGGGLEAIRRQLPEEFWADFDAITGTLQQNIDKLIAVVQIEAEAVAGLTDKEVGLRLATFPETVRRFIFPFRNNGGDLLSGKTRELVFRTIRPTGNVLEGYVPSYAINRVMDEAA</sequence>
<reference evidence="3" key="1">
    <citation type="submission" date="2017-06" db="EMBL/GenBank/DDBJ databases">
        <title>Genome analysis of Fimbriiglobus ruber SP5, the first member of the order Planctomycetales with confirmed chitinolytic capability.</title>
        <authorList>
            <person name="Ravin N.V."/>
            <person name="Rakitin A.L."/>
            <person name="Ivanova A.A."/>
            <person name="Beletsky A.V."/>
            <person name="Kulichevskaya I.S."/>
            <person name="Mardanov A.V."/>
            <person name="Dedysh S.N."/>
        </authorList>
    </citation>
    <scope>NUCLEOTIDE SEQUENCE [LARGE SCALE GENOMIC DNA]</scope>
    <source>
        <strain evidence="3">SP5</strain>
    </source>
</reference>
<dbReference type="EMBL" id="NIDE01000005">
    <property type="protein sequence ID" value="OWK42406.1"/>
    <property type="molecule type" value="Genomic_DNA"/>
</dbReference>
<accession>A0A225DXG2</accession>